<sequence>MIERYGGIKNLDIKDILLRNNLNTKIKNLSQNSLLCFSTLLLPFSLSSKEINFFNTSSLQLKIQENGINNSVNPEIVNIKAYINPSGGVHKTENGIPSGNSIVELNRKPIGSSNFSTEVVWDLAEQWASNHLNYTPDLQDTDTLFIYAKKDTLDKEYSAKTWMLGSDKFSLEICLDNPEKLVKAFTPNILAIKDISSGEENLETKIYLDKNQIQKIDGKLDTIGFYSSHQLYFNLEQQDSMFSHGDSFTIRLEKRLVNQPTSDKDIVYFTEIKSAIDTTFWDAMKVNANNSIHNGAFHGDTLYFPMFVETIDNGTALNSFSYTYNVIGDTIILNYADDNAQGYNISRKKSNQKNYEIIVKTEKSQYKDVVKENGVYHYKINALDRFGKTLNCAFFAVNKVRGLHQSKIINIISEEDKRLLKLIIDEKNVYNLSGRRIHSKNDIVIGKYFIKE</sequence>
<protein>
    <submittedName>
        <fullName evidence="1">Uncharacterized protein</fullName>
    </submittedName>
</protein>
<name>A0A350H9A3_UNCW3</name>
<dbReference type="EMBL" id="DMZY01000087">
    <property type="protein sequence ID" value="HAV92119.1"/>
    <property type="molecule type" value="Genomic_DNA"/>
</dbReference>
<dbReference type="Proteomes" id="UP000264062">
    <property type="component" value="Unassembled WGS sequence"/>
</dbReference>
<evidence type="ECO:0000313" key="2">
    <source>
        <dbReference type="Proteomes" id="UP000264062"/>
    </source>
</evidence>
<proteinExistence type="predicted"/>
<comment type="caution">
    <text evidence="1">The sequence shown here is derived from an EMBL/GenBank/DDBJ whole genome shotgun (WGS) entry which is preliminary data.</text>
</comment>
<accession>A0A350H9A3</accession>
<dbReference type="AlphaFoldDB" id="A0A350H9A3"/>
<organism evidence="1 2">
    <name type="scientific">candidate division WOR-3 bacterium</name>
    <dbReference type="NCBI Taxonomy" id="2052148"/>
    <lineage>
        <taxon>Bacteria</taxon>
        <taxon>Bacteria division WOR-3</taxon>
    </lineage>
</organism>
<gene>
    <name evidence="1" type="ORF">DCW38_02945</name>
</gene>
<evidence type="ECO:0000313" key="1">
    <source>
        <dbReference type="EMBL" id="HAV92119.1"/>
    </source>
</evidence>
<reference evidence="1 2" key="1">
    <citation type="journal article" date="2018" name="Nat. Biotechnol.">
        <title>A standardized bacterial taxonomy based on genome phylogeny substantially revises the tree of life.</title>
        <authorList>
            <person name="Parks D.H."/>
            <person name="Chuvochina M."/>
            <person name="Waite D.W."/>
            <person name="Rinke C."/>
            <person name="Skarshewski A."/>
            <person name="Chaumeil P.A."/>
            <person name="Hugenholtz P."/>
        </authorList>
    </citation>
    <scope>NUCLEOTIDE SEQUENCE [LARGE SCALE GENOMIC DNA]</scope>
    <source>
        <strain evidence="1">UBA9956</strain>
    </source>
</reference>